<dbReference type="GO" id="GO:0034702">
    <property type="term" value="C:monoatomic ion channel complex"/>
    <property type="evidence" value="ECO:0007669"/>
    <property type="project" value="UniProtKB-KW"/>
</dbReference>
<keyword evidence="8 11" id="KW-0472">Membrane</keyword>
<keyword evidence="4" id="KW-0631">Potassium channel</keyword>
<dbReference type="Proteomes" id="UP000796880">
    <property type="component" value="Unassembled WGS sequence"/>
</dbReference>
<evidence type="ECO:0000313" key="13">
    <source>
        <dbReference type="EMBL" id="KAF3447334.1"/>
    </source>
</evidence>
<keyword evidence="7 11" id="KW-1133">Transmembrane helix</keyword>
<feature type="transmembrane region" description="Helical" evidence="11">
    <location>
        <begin position="198"/>
        <end position="220"/>
    </location>
</feature>
<feature type="transmembrane region" description="Helical" evidence="11">
    <location>
        <begin position="360"/>
        <end position="384"/>
    </location>
</feature>
<dbReference type="InterPro" id="IPR045319">
    <property type="entry name" value="KAT/AKT"/>
</dbReference>
<dbReference type="PANTHER" id="PTHR45743">
    <property type="entry name" value="POTASSIUM CHANNEL AKT1"/>
    <property type="match status" value="1"/>
</dbReference>
<evidence type="ECO:0000313" key="14">
    <source>
        <dbReference type="Proteomes" id="UP000796880"/>
    </source>
</evidence>
<dbReference type="Pfam" id="PF00520">
    <property type="entry name" value="Ion_trans"/>
    <property type="match status" value="1"/>
</dbReference>
<name>A0A8K0MIC9_9ROSA</name>
<evidence type="ECO:0000256" key="7">
    <source>
        <dbReference type="ARBA" id="ARBA00022989"/>
    </source>
</evidence>
<dbReference type="AlphaFoldDB" id="A0A8K0MIC9"/>
<proteinExistence type="predicted"/>
<dbReference type="OrthoDB" id="426293at2759"/>
<evidence type="ECO:0000256" key="2">
    <source>
        <dbReference type="ARBA" id="ARBA00022538"/>
    </source>
</evidence>
<reference evidence="13" key="1">
    <citation type="submission" date="2020-03" db="EMBL/GenBank/DDBJ databases">
        <title>A high-quality chromosome-level genome assembly of a woody plant with both climbing and erect habits, Rhamnella rubrinervis.</title>
        <authorList>
            <person name="Lu Z."/>
            <person name="Yang Y."/>
            <person name="Zhu X."/>
            <person name="Sun Y."/>
        </authorList>
    </citation>
    <scope>NUCLEOTIDE SEQUENCE</scope>
    <source>
        <strain evidence="13">BYM</strain>
        <tissue evidence="13">Leaf</tissue>
    </source>
</reference>
<dbReference type="InterPro" id="IPR005821">
    <property type="entry name" value="Ion_trans_dom"/>
</dbReference>
<feature type="transmembrane region" description="Helical" evidence="11">
    <location>
        <begin position="226"/>
        <end position="245"/>
    </location>
</feature>
<dbReference type="GO" id="GO:0005249">
    <property type="term" value="F:voltage-gated potassium channel activity"/>
    <property type="evidence" value="ECO:0007669"/>
    <property type="project" value="InterPro"/>
</dbReference>
<feature type="region of interest" description="Disordered" evidence="10">
    <location>
        <begin position="61"/>
        <end position="154"/>
    </location>
</feature>
<evidence type="ECO:0000256" key="4">
    <source>
        <dbReference type="ARBA" id="ARBA00022826"/>
    </source>
</evidence>
<keyword evidence="5" id="KW-0406">Ion transport</keyword>
<dbReference type="EMBL" id="VOIH02000005">
    <property type="protein sequence ID" value="KAF3447334.1"/>
    <property type="molecule type" value="Genomic_DNA"/>
</dbReference>
<keyword evidence="6" id="KW-0630">Potassium</keyword>
<sequence>MTERQIEVPLLGSTNTDVKERVTERGDFGNYMVAMAQRASGLIENWGKQVAEYVSIDTTKPVHFPQTTPPSPTTTTTTSTITDIAPRSHGPVHPSNVSATGYDSLTWPAPPQPSHGDPGPSTNPQPPIGDPTLPQPSHGDPEPPINPQPPLSDPHPLPRVYQNWEYLMWIWAFVCSYGTPFVFGVYNDSNISIPVLSIMFDGTSTFIGFIDLSVEIWMWLKGLTNRGIDGVAWGGFTMLRVLRMRRIFKWFQKKKHHADADYWRRFAYRALELILIFFFWLHLEGCVFHYLATIPSPPPSQCDSCATWLTSLELRDGIDYSEITEVSKWRRYFMSLYFALITMSTVGYGEIHPVNLIEMVFAGTFVAANFVVIGYLSAMLAVLIEKLRTIKRGLDGEDCSTGMKHYPSLYDPLDC</sequence>
<comment type="subcellular location">
    <subcellularLocation>
        <location evidence="1">Membrane</location>
        <topology evidence="1">Multi-pass membrane protein</topology>
    </subcellularLocation>
</comment>
<gene>
    <name evidence="13" type="ORF">FNV43_RR12520</name>
</gene>
<organism evidence="13 14">
    <name type="scientific">Rhamnella rubrinervis</name>
    <dbReference type="NCBI Taxonomy" id="2594499"/>
    <lineage>
        <taxon>Eukaryota</taxon>
        <taxon>Viridiplantae</taxon>
        <taxon>Streptophyta</taxon>
        <taxon>Embryophyta</taxon>
        <taxon>Tracheophyta</taxon>
        <taxon>Spermatophyta</taxon>
        <taxon>Magnoliopsida</taxon>
        <taxon>eudicotyledons</taxon>
        <taxon>Gunneridae</taxon>
        <taxon>Pentapetalae</taxon>
        <taxon>rosids</taxon>
        <taxon>fabids</taxon>
        <taxon>Rosales</taxon>
        <taxon>Rhamnaceae</taxon>
        <taxon>rhamnoid group</taxon>
        <taxon>Rhamneae</taxon>
        <taxon>Rhamnella</taxon>
    </lineage>
</organism>
<evidence type="ECO:0000256" key="11">
    <source>
        <dbReference type="SAM" id="Phobius"/>
    </source>
</evidence>
<keyword evidence="5" id="KW-0851">Voltage-gated channel</keyword>
<keyword evidence="14" id="KW-1185">Reference proteome</keyword>
<dbReference type="Gene3D" id="1.10.287.70">
    <property type="match status" value="1"/>
</dbReference>
<keyword evidence="9" id="KW-0407">Ion channel</keyword>
<comment type="caution">
    <text evidence="13">The sequence shown here is derived from an EMBL/GenBank/DDBJ whole genome shotgun (WGS) entry which is preliminary data.</text>
</comment>
<evidence type="ECO:0000256" key="5">
    <source>
        <dbReference type="ARBA" id="ARBA00022882"/>
    </source>
</evidence>
<protein>
    <recommendedName>
        <fullName evidence="12">Ion transport domain-containing protein</fullName>
    </recommendedName>
</protein>
<evidence type="ECO:0000256" key="9">
    <source>
        <dbReference type="ARBA" id="ARBA00023303"/>
    </source>
</evidence>
<dbReference type="SUPFAM" id="SSF81324">
    <property type="entry name" value="Voltage-gated potassium channels"/>
    <property type="match status" value="1"/>
</dbReference>
<evidence type="ECO:0000256" key="6">
    <source>
        <dbReference type="ARBA" id="ARBA00022958"/>
    </source>
</evidence>
<accession>A0A8K0MIC9</accession>
<keyword evidence="5" id="KW-0813">Transport</keyword>
<evidence type="ECO:0000256" key="3">
    <source>
        <dbReference type="ARBA" id="ARBA00022692"/>
    </source>
</evidence>
<evidence type="ECO:0000256" key="10">
    <source>
        <dbReference type="SAM" id="MobiDB-lite"/>
    </source>
</evidence>
<evidence type="ECO:0000256" key="1">
    <source>
        <dbReference type="ARBA" id="ARBA00004141"/>
    </source>
</evidence>
<evidence type="ECO:0000256" key="8">
    <source>
        <dbReference type="ARBA" id="ARBA00023136"/>
    </source>
</evidence>
<feature type="transmembrane region" description="Helical" evidence="11">
    <location>
        <begin position="166"/>
        <end position="186"/>
    </location>
</feature>
<feature type="transmembrane region" description="Helical" evidence="11">
    <location>
        <begin position="329"/>
        <end position="348"/>
    </location>
</feature>
<keyword evidence="2" id="KW-0633">Potassium transport</keyword>
<feature type="compositionally biased region" description="Pro residues" evidence="10">
    <location>
        <begin position="142"/>
        <end position="154"/>
    </location>
</feature>
<keyword evidence="3 11" id="KW-0812">Transmembrane</keyword>
<feature type="domain" description="Ion transport" evidence="12">
    <location>
        <begin position="199"/>
        <end position="387"/>
    </location>
</feature>
<evidence type="ECO:0000259" key="12">
    <source>
        <dbReference type="Pfam" id="PF00520"/>
    </source>
</evidence>